<evidence type="ECO:0000256" key="5">
    <source>
        <dbReference type="SAM" id="MobiDB-lite"/>
    </source>
</evidence>
<dbReference type="RefSeq" id="WP_076343502.1">
    <property type="nucleotide sequence ID" value="NZ_CP019082.1"/>
</dbReference>
<dbReference type="Pfam" id="PF07691">
    <property type="entry name" value="PA14"/>
    <property type="match status" value="1"/>
</dbReference>
<gene>
    <name evidence="8" type="ORF">BSF38_00720</name>
</gene>
<dbReference type="PROSITE" id="PS51007">
    <property type="entry name" value="CYTC"/>
    <property type="match status" value="1"/>
</dbReference>
<dbReference type="Gene3D" id="1.10.760.10">
    <property type="entry name" value="Cytochrome c-like domain"/>
    <property type="match status" value="1"/>
</dbReference>
<dbReference type="Pfam" id="PF07627">
    <property type="entry name" value="PSCyt3"/>
    <property type="match status" value="1"/>
</dbReference>
<dbReference type="Pfam" id="PF13442">
    <property type="entry name" value="Cytochrome_CBB3"/>
    <property type="match status" value="1"/>
</dbReference>
<evidence type="ECO:0000256" key="3">
    <source>
        <dbReference type="ARBA" id="ARBA00023004"/>
    </source>
</evidence>
<dbReference type="Pfam" id="PF07631">
    <property type="entry name" value="PSD4"/>
    <property type="match status" value="1"/>
</dbReference>
<feature type="region of interest" description="Disordered" evidence="5">
    <location>
        <begin position="769"/>
        <end position="791"/>
    </location>
</feature>
<dbReference type="Proteomes" id="UP000186309">
    <property type="component" value="Chromosome"/>
</dbReference>
<dbReference type="GO" id="GO:0020037">
    <property type="term" value="F:heme binding"/>
    <property type="evidence" value="ECO:0007669"/>
    <property type="project" value="InterPro"/>
</dbReference>
<dbReference type="GO" id="GO:0046872">
    <property type="term" value="F:metal ion binding"/>
    <property type="evidence" value="ECO:0007669"/>
    <property type="project" value="UniProtKB-KW"/>
</dbReference>
<dbReference type="STRING" id="1387353.BSF38_00720"/>
<proteinExistence type="predicted"/>
<keyword evidence="1 4" id="KW-0349">Heme</keyword>
<dbReference type="InterPro" id="IPR037524">
    <property type="entry name" value="PA14/GLEYA"/>
</dbReference>
<dbReference type="InterPro" id="IPR013039">
    <property type="entry name" value="DUF1588"/>
</dbReference>
<accession>A0A1U7CK91</accession>
<evidence type="ECO:0008006" key="10">
    <source>
        <dbReference type="Google" id="ProtNLM"/>
    </source>
</evidence>
<evidence type="ECO:0000259" key="6">
    <source>
        <dbReference type="PROSITE" id="PS51007"/>
    </source>
</evidence>
<dbReference type="InterPro" id="IPR011658">
    <property type="entry name" value="PA14_dom"/>
</dbReference>
<feature type="region of interest" description="Disordered" evidence="5">
    <location>
        <begin position="266"/>
        <end position="287"/>
    </location>
</feature>
<evidence type="ECO:0000313" key="8">
    <source>
        <dbReference type="EMBL" id="APW59303.1"/>
    </source>
</evidence>
<dbReference type="EMBL" id="CP019082">
    <property type="protein sequence ID" value="APW59303.1"/>
    <property type="molecule type" value="Genomic_DNA"/>
</dbReference>
<keyword evidence="9" id="KW-1185">Reference proteome</keyword>
<evidence type="ECO:0000259" key="7">
    <source>
        <dbReference type="PROSITE" id="PS51820"/>
    </source>
</evidence>
<evidence type="ECO:0000256" key="4">
    <source>
        <dbReference type="PROSITE-ProRule" id="PRU00433"/>
    </source>
</evidence>
<dbReference type="SMART" id="SM00758">
    <property type="entry name" value="PA14"/>
    <property type="match status" value="1"/>
</dbReference>
<dbReference type="PROSITE" id="PS51820">
    <property type="entry name" value="PA14"/>
    <property type="match status" value="1"/>
</dbReference>
<dbReference type="OrthoDB" id="175242at2"/>
<sequence length="791" mass="87806">MNPQQTSKFGSRTPWLAAVFSFALTATWCGFVRAADPPKGEAVYAKQCLACHGKAGEGSKEYPHALVGDKSVQELAKYITKTMPEDDPGTCTGDDAQKVAEYIHDAFYSNIARARNQPARIELSRLTVRQYQNALADLIGWVRGPMVWDGPKGLQGEYYKTHQHWKKENRLIDRVDPTVQFDFGVNLPGSDKEVGHLFFVRWQGGVLAPETGDYEFIVRTEHSTKLWVNDPKTPLIDRWVKSGNDTEFRETIRLIGGRVYPIRLEMSKGKQGEKDGKKDPDPPPTKASIALLWKQPKQAVEVIPQRNLSPKWTPELFVLQTPFPPDDRSIGYERGTSISKAWDSATTDAALEAAGYVVAHIEELAKVKADAADREAKLKAFCAEFAERAFRRPLTEDQRKVLVDRQFGKGGDLNAAVKRSVILVLKSTRFLYHEPTGSLDAHDVAARLSFGLWDSLPDQPLREAAAAGKLATREQVAQQADRMTADLRTRGKVRELLLQWLRVDRTGEMAKDPKLFPNFDESIVSDLRTSLEMFLDDVVWEGGSDYRRFLQADDLYLNGRLAQFYGAKLPADAPFQKVKLEGEPRAGVVTHPYLMASFAYTTASSPIHRGVFVTRGVLGRVLQPPPEAVAPLAPDLHAGLTTRERVDLQTSPKSCQVCHTMINPVGFALENYDAVGRFRKEEKGKPVNAVGAYQSKTGELATFDGPKDLAAYLAASPESHSAFVQQMFHHLVKQPLNAFGGDELAKLTKSFENQSFNIRKLMVDVMASSALTPRQTDPKPSGGATPVASSR</sequence>
<dbReference type="Gene3D" id="3.90.182.10">
    <property type="entry name" value="Toxin - Anthrax Protective Antigen,domain 1"/>
    <property type="match status" value="1"/>
</dbReference>
<organism evidence="8 9">
    <name type="scientific">Paludisphaera borealis</name>
    <dbReference type="NCBI Taxonomy" id="1387353"/>
    <lineage>
        <taxon>Bacteria</taxon>
        <taxon>Pseudomonadati</taxon>
        <taxon>Planctomycetota</taxon>
        <taxon>Planctomycetia</taxon>
        <taxon>Isosphaerales</taxon>
        <taxon>Isosphaeraceae</taxon>
        <taxon>Paludisphaera</taxon>
    </lineage>
</organism>
<evidence type="ECO:0000313" key="9">
    <source>
        <dbReference type="Proteomes" id="UP000186309"/>
    </source>
</evidence>
<feature type="compositionally biased region" description="Basic and acidic residues" evidence="5">
    <location>
        <begin position="266"/>
        <end position="281"/>
    </location>
</feature>
<dbReference type="AlphaFoldDB" id="A0A1U7CK91"/>
<dbReference type="InterPro" id="IPR009056">
    <property type="entry name" value="Cyt_c-like_dom"/>
</dbReference>
<dbReference type="GO" id="GO:0009055">
    <property type="term" value="F:electron transfer activity"/>
    <property type="evidence" value="ECO:0007669"/>
    <property type="project" value="InterPro"/>
</dbReference>
<dbReference type="InterPro" id="IPR013042">
    <property type="entry name" value="DUF1592"/>
</dbReference>
<reference evidence="9" key="1">
    <citation type="submission" date="2016-12" db="EMBL/GenBank/DDBJ databases">
        <title>Comparative genomics of four Isosphaeraceae planctomycetes: a common pool of plasmids and glycoside hydrolase genes.</title>
        <authorList>
            <person name="Ivanova A."/>
        </authorList>
    </citation>
    <scope>NUCLEOTIDE SEQUENCE [LARGE SCALE GENOMIC DNA]</scope>
    <source>
        <strain evidence="9">PX4</strain>
    </source>
</reference>
<feature type="domain" description="PA14" evidence="7">
    <location>
        <begin position="149"/>
        <end position="307"/>
    </location>
</feature>
<dbReference type="KEGG" id="pbor:BSF38_00720"/>
<dbReference type="SUPFAM" id="SSF56988">
    <property type="entry name" value="Anthrax protective antigen"/>
    <property type="match status" value="1"/>
</dbReference>
<keyword evidence="3 4" id="KW-0408">Iron</keyword>
<dbReference type="InterPro" id="IPR036909">
    <property type="entry name" value="Cyt_c-like_dom_sf"/>
</dbReference>
<evidence type="ECO:0000256" key="1">
    <source>
        <dbReference type="ARBA" id="ARBA00022617"/>
    </source>
</evidence>
<name>A0A1U7CK91_9BACT</name>
<dbReference type="SUPFAM" id="SSF46626">
    <property type="entry name" value="Cytochrome c"/>
    <property type="match status" value="1"/>
</dbReference>
<protein>
    <recommendedName>
        <fullName evidence="10">PA14 domain-containing protein</fullName>
    </recommendedName>
</protein>
<evidence type="ECO:0000256" key="2">
    <source>
        <dbReference type="ARBA" id="ARBA00022723"/>
    </source>
</evidence>
<keyword evidence="2 4" id="KW-0479">Metal-binding</keyword>
<feature type="domain" description="Cytochrome c" evidence="6">
    <location>
        <begin position="35"/>
        <end position="107"/>
    </location>
</feature>